<dbReference type="HOGENOM" id="CLU_096028_2_2_7"/>
<accession>B3E8W4</accession>
<keyword evidence="3" id="KW-1185">Reference proteome</keyword>
<reference evidence="2 3" key="1">
    <citation type="submission" date="2008-05" db="EMBL/GenBank/DDBJ databases">
        <title>Complete sequence of chromosome of Geobacter lovleyi SZ.</title>
        <authorList>
            <consortium name="US DOE Joint Genome Institute"/>
            <person name="Lucas S."/>
            <person name="Copeland A."/>
            <person name="Lapidus A."/>
            <person name="Glavina del Rio T."/>
            <person name="Dalin E."/>
            <person name="Tice H."/>
            <person name="Bruce D."/>
            <person name="Goodwin L."/>
            <person name="Pitluck S."/>
            <person name="Chertkov O."/>
            <person name="Meincke L."/>
            <person name="Brettin T."/>
            <person name="Detter J.C."/>
            <person name="Han C."/>
            <person name="Tapia R."/>
            <person name="Kuske C.R."/>
            <person name="Schmutz J."/>
            <person name="Larimer F."/>
            <person name="Land M."/>
            <person name="Hauser L."/>
            <person name="Kyrpides N."/>
            <person name="Mikhailova N."/>
            <person name="Sung Y."/>
            <person name="Fletcher K.E."/>
            <person name="Ritalahti K.M."/>
            <person name="Loeffler F.E."/>
            <person name="Richardson P."/>
        </authorList>
    </citation>
    <scope>NUCLEOTIDE SEQUENCE [LARGE SCALE GENOMIC DNA]</scope>
    <source>
        <strain evidence="3">ATCC BAA-1151 / DSM 17278 / SZ</strain>
    </source>
</reference>
<feature type="transmembrane region" description="Helical" evidence="1">
    <location>
        <begin position="85"/>
        <end position="105"/>
    </location>
</feature>
<gene>
    <name evidence="2" type="ordered locus">Glov_1516</name>
</gene>
<dbReference type="eggNOG" id="COG5652">
    <property type="taxonomic scope" value="Bacteria"/>
</dbReference>
<name>B3E8W4_TRIL1</name>
<feature type="transmembrane region" description="Helical" evidence="1">
    <location>
        <begin position="55"/>
        <end position="73"/>
    </location>
</feature>
<dbReference type="PANTHER" id="PTHR28008">
    <property type="entry name" value="DOMAIN PROTEIN, PUTATIVE (AFU_ORTHOLOGUE AFUA_3G10980)-RELATED"/>
    <property type="match status" value="1"/>
</dbReference>
<protein>
    <recommendedName>
        <fullName evidence="4">VanZ family protein</fullName>
    </recommendedName>
</protein>
<proteinExistence type="predicted"/>
<dbReference type="STRING" id="398767.Glov_1516"/>
<dbReference type="Proteomes" id="UP000002420">
    <property type="component" value="Chromosome"/>
</dbReference>
<evidence type="ECO:0000256" key="1">
    <source>
        <dbReference type="SAM" id="Phobius"/>
    </source>
</evidence>
<dbReference type="KEGG" id="glo:Glov_1516"/>
<feature type="transmembrane region" description="Helical" evidence="1">
    <location>
        <begin position="32"/>
        <end position="48"/>
    </location>
</feature>
<keyword evidence="1" id="KW-0472">Membrane</keyword>
<evidence type="ECO:0008006" key="4">
    <source>
        <dbReference type="Google" id="ProtNLM"/>
    </source>
</evidence>
<evidence type="ECO:0000313" key="3">
    <source>
        <dbReference type="Proteomes" id="UP000002420"/>
    </source>
</evidence>
<keyword evidence="1" id="KW-0812">Transmembrane</keyword>
<dbReference type="EMBL" id="CP001089">
    <property type="protein sequence ID" value="ACD95232.1"/>
    <property type="molecule type" value="Genomic_DNA"/>
</dbReference>
<dbReference type="AlphaFoldDB" id="B3E8W4"/>
<dbReference type="PANTHER" id="PTHR28008:SF1">
    <property type="entry name" value="DOMAIN PROTEIN, PUTATIVE (AFU_ORTHOLOGUE AFUA_3G10980)-RELATED"/>
    <property type="match status" value="1"/>
</dbReference>
<sequence>MRLLLAGVTIAVLYLSLTPAPPSDGLGWDKLNHAIAMAVVTVIAFRTLRPVSPRAILLGGLYALLLGALIELLQGTLTTTRSAEWGDLLADAVGVALAMPGLYLWKRKTILNAEFERQ</sequence>
<evidence type="ECO:0000313" key="2">
    <source>
        <dbReference type="EMBL" id="ACD95232.1"/>
    </source>
</evidence>
<keyword evidence="1" id="KW-1133">Transmembrane helix</keyword>
<organism evidence="2 3">
    <name type="scientific">Trichlorobacter lovleyi (strain ATCC BAA-1151 / DSM 17278 / SZ)</name>
    <name type="common">Geobacter lovleyi</name>
    <dbReference type="NCBI Taxonomy" id="398767"/>
    <lineage>
        <taxon>Bacteria</taxon>
        <taxon>Pseudomonadati</taxon>
        <taxon>Thermodesulfobacteriota</taxon>
        <taxon>Desulfuromonadia</taxon>
        <taxon>Geobacterales</taxon>
        <taxon>Geobacteraceae</taxon>
        <taxon>Trichlorobacter</taxon>
    </lineage>
</organism>